<dbReference type="AlphaFoldDB" id="A0A9W6U0S8"/>
<accession>A0A9W6U0S8</accession>
<organism evidence="1 2">
    <name type="scientific">Phytophthora fragariaefolia</name>
    <dbReference type="NCBI Taxonomy" id="1490495"/>
    <lineage>
        <taxon>Eukaryota</taxon>
        <taxon>Sar</taxon>
        <taxon>Stramenopiles</taxon>
        <taxon>Oomycota</taxon>
        <taxon>Peronosporomycetes</taxon>
        <taxon>Peronosporales</taxon>
        <taxon>Peronosporaceae</taxon>
        <taxon>Phytophthora</taxon>
    </lineage>
</organism>
<reference evidence="1" key="1">
    <citation type="submission" date="2023-04" db="EMBL/GenBank/DDBJ databases">
        <title>Phytophthora fragariaefolia NBRC 109709.</title>
        <authorList>
            <person name="Ichikawa N."/>
            <person name="Sato H."/>
            <person name="Tonouchi N."/>
        </authorList>
    </citation>
    <scope>NUCLEOTIDE SEQUENCE</scope>
    <source>
        <strain evidence="1">NBRC 109709</strain>
    </source>
</reference>
<dbReference type="OrthoDB" id="101103at2759"/>
<proteinExistence type="predicted"/>
<evidence type="ECO:0000313" key="1">
    <source>
        <dbReference type="EMBL" id="GMF24159.1"/>
    </source>
</evidence>
<evidence type="ECO:0000313" key="2">
    <source>
        <dbReference type="Proteomes" id="UP001165121"/>
    </source>
</evidence>
<gene>
    <name evidence="1" type="ORF">Pfra01_000399400</name>
</gene>
<sequence length="162" mass="18064">MTRPYIRVTFVDHQSLTYMNPIMWTCIEFSNCSYWHKSLKVSWKNLSSGQLALFYESEKCASQGTFHYISDQKGYASGASNKFKKDRFISSMMLGEMPATNHQPTFTYISDCPKTSSGTRERGDNGSGPTLLWGIDDGSSLDGGLSSNWTDGLAVDKKVALN</sequence>
<protein>
    <submittedName>
        <fullName evidence="1">Unnamed protein product</fullName>
    </submittedName>
</protein>
<name>A0A9W6U0S8_9STRA</name>
<dbReference type="EMBL" id="BSXT01000313">
    <property type="protein sequence ID" value="GMF24159.1"/>
    <property type="molecule type" value="Genomic_DNA"/>
</dbReference>
<dbReference type="Proteomes" id="UP001165121">
    <property type="component" value="Unassembled WGS sequence"/>
</dbReference>
<keyword evidence="2" id="KW-1185">Reference proteome</keyword>
<comment type="caution">
    <text evidence="1">The sequence shown here is derived from an EMBL/GenBank/DDBJ whole genome shotgun (WGS) entry which is preliminary data.</text>
</comment>